<organism evidence="12">
    <name type="scientific">Mesocestoides corti</name>
    <name type="common">Flatworm</name>
    <dbReference type="NCBI Taxonomy" id="53468"/>
    <lineage>
        <taxon>Eukaryota</taxon>
        <taxon>Metazoa</taxon>
        <taxon>Spiralia</taxon>
        <taxon>Lophotrochozoa</taxon>
        <taxon>Platyhelminthes</taxon>
        <taxon>Cestoda</taxon>
        <taxon>Eucestoda</taxon>
        <taxon>Cyclophyllidea</taxon>
        <taxon>Mesocestoididae</taxon>
        <taxon>Mesocestoides</taxon>
    </lineage>
</organism>
<evidence type="ECO:0000256" key="1">
    <source>
        <dbReference type="ARBA" id="ARBA00004479"/>
    </source>
</evidence>
<evidence type="ECO:0000256" key="2">
    <source>
        <dbReference type="ARBA" id="ARBA00005343"/>
    </source>
</evidence>
<keyword evidence="7" id="KW-0325">Glycoprotein</keyword>
<feature type="transmembrane region" description="Helical" evidence="10">
    <location>
        <begin position="242"/>
        <end position="266"/>
    </location>
</feature>
<evidence type="ECO:0000256" key="5">
    <source>
        <dbReference type="ARBA" id="ARBA00022989"/>
    </source>
</evidence>
<dbReference type="PANTHER" id="PTHR10915">
    <property type="entry name" value="SYNDECAN"/>
    <property type="match status" value="1"/>
</dbReference>
<feature type="domain" description="Neurexin/syndecan/glycophorin C" evidence="11">
    <location>
        <begin position="265"/>
        <end position="283"/>
    </location>
</feature>
<comment type="subcellular location">
    <subcellularLocation>
        <location evidence="1">Membrane</location>
        <topology evidence="1">Single-pass type I membrane protein</topology>
    </subcellularLocation>
</comment>
<evidence type="ECO:0000256" key="4">
    <source>
        <dbReference type="ARBA" id="ARBA00022974"/>
    </source>
</evidence>
<keyword evidence="5 10" id="KW-1133">Transmembrane helix</keyword>
<evidence type="ECO:0000256" key="3">
    <source>
        <dbReference type="ARBA" id="ARBA00022692"/>
    </source>
</evidence>
<dbReference type="Pfam" id="PF01034">
    <property type="entry name" value="Syndecan"/>
    <property type="match status" value="1"/>
</dbReference>
<evidence type="ECO:0000256" key="9">
    <source>
        <dbReference type="SAM" id="MobiDB-lite"/>
    </source>
</evidence>
<dbReference type="GO" id="GO:0016477">
    <property type="term" value="P:cell migration"/>
    <property type="evidence" value="ECO:0007669"/>
    <property type="project" value="TreeGrafter"/>
</dbReference>
<protein>
    <submittedName>
        <fullName evidence="12">4.1m domain-containing protein</fullName>
    </submittedName>
</protein>
<keyword evidence="3 10" id="KW-0812">Transmembrane</keyword>
<reference evidence="12" key="1">
    <citation type="submission" date="2019-11" db="UniProtKB">
        <authorList>
            <consortium name="WormBaseParasite"/>
        </authorList>
    </citation>
    <scope>IDENTIFICATION</scope>
</reference>
<dbReference type="PANTHER" id="PTHR10915:SF1">
    <property type="entry name" value="SYNDECAN"/>
    <property type="match status" value="1"/>
</dbReference>
<dbReference type="InterPro" id="IPR027789">
    <property type="entry name" value="Syndecan/Neurexin_dom"/>
</dbReference>
<feature type="region of interest" description="Disordered" evidence="9">
    <location>
        <begin position="185"/>
        <end position="215"/>
    </location>
</feature>
<dbReference type="GO" id="GO:0016020">
    <property type="term" value="C:membrane"/>
    <property type="evidence" value="ECO:0007669"/>
    <property type="project" value="UniProtKB-SubCell"/>
</dbReference>
<feature type="compositionally biased region" description="Polar residues" evidence="9">
    <location>
        <begin position="190"/>
        <end position="199"/>
    </location>
</feature>
<evidence type="ECO:0000256" key="7">
    <source>
        <dbReference type="ARBA" id="ARBA00023180"/>
    </source>
</evidence>
<evidence type="ECO:0000256" key="10">
    <source>
        <dbReference type="SAM" id="Phobius"/>
    </source>
</evidence>
<evidence type="ECO:0000256" key="6">
    <source>
        <dbReference type="ARBA" id="ARBA00023136"/>
    </source>
</evidence>
<evidence type="ECO:0000259" key="11">
    <source>
        <dbReference type="SMART" id="SM00294"/>
    </source>
</evidence>
<dbReference type="SMART" id="SM00294">
    <property type="entry name" value="4.1m"/>
    <property type="match status" value="1"/>
</dbReference>
<accession>A0A5K3FG61</accession>
<name>A0A5K3FG61_MESCO</name>
<keyword evidence="4" id="KW-0654">Proteoglycan</keyword>
<evidence type="ECO:0000256" key="8">
    <source>
        <dbReference type="ARBA" id="ARBA00023207"/>
    </source>
</evidence>
<dbReference type="AlphaFoldDB" id="A0A5K3FG61"/>
<dbReference type="WBParaSite" id="MCU_007895-RA">
    <property type="protein sequence ID" value="MCU_007895-RA"/>
    <property type="gene ID" value="MCU_007895"/>
</dbReference>
<sequence>MTTWWLRSLNHGRYLILILYPSAPVVSFTVLKIQLVVYQNEPISYDTQSYTKTHKWADTPTSSYWEPRIVQVLQELCHASTGYQRVAAIRRLSFNEAHNRPQVGDPGRMIAFEVLLFSTGHGQSLADLEELIKHRLDEAYLAGVGPLEPNASYIQLIAERMEDPQPALQVNQNAELIHKEESEVQEGGISVSQADSTHQLDPPQQDYPGSNSKRPISVRQTAHDLAVQNSWRHREVLNQPGVIAGIVGSTVAALLLLILLILFCIYRLRKKDEGSYSLEEPKKSPAASNSYMHAPCREFYA</sequence>
<dbReference type="InterPro" id="IPR001050">
    <property type="entry name" value="Syndecan"/>
</dbReference>
<evidence type="ECO:0000313" key="12">
    <source>
        <dbReference type="WBParaSite" id="MCU_007895-RA"/>
    </source>
</evidence>
<keyword evidence="8" id="KW-0357">Heparan sulfate</keyword>
<proteinExistence type="inferred from homology"/>
<dbReference type="InterPro" id="IPR003585">
    <property type="entry name" value="Neurexin-like"/>
</dbReference>
<comment type="similarity">
    <text evidence="2">Belongs to the syndecan proteoglycan family.</text>
</comment>
<keyword evidence="6 10" id="KW-0472">Membrane</keyword>
<dbReference type="GO" id="GO:0009986">
    <property type="term" value="C:cell surface"/>
    <property type="evidence" value="ECO:0007669"/>
    <property type="project" value="TreeGrafter"/>
</dbReference>